<organism evidence="3 4">
    <name type="scientific">Paraglaciecola psychrophila 170</name>
    <dbReference type="NCBI Taxonomy" id="1129794"/>
    <lineage>
        <taxon>Bacteria</taxon>
        <taxon>Pseudomonadati</taxon>
        <taxon>Pseudomonadota</taxon>
        <taxon>Gammaproteobacteria</taxon>
        <taxon>Alteromonadales</taxon>
        <taxon>Alteromonadaceae</taxon>
        <taxon>Paraglaciecola</taxon>
    </lineage>
</organism>
<feature type="signal peptide" evidence="2">
    <location>
        <begin position="1"/>
        <end position="24"/>
    </location>
</feature>
<dbReference type="PANTHER" id="PTHR40940">
    <property type="entry name" value="PROTEIN BATD-RELATED"/>
    <property type="match status" value="1"/>
</dbReference>
<dbReference type="InterPro" id="IPR025738">
    <property type="entry name" value="BatD"/>
</dbReference>
<evidence type="ECO:0000256" key="2">
    <source>
        <dbReference type="SAM" id="SignalP"/>
    </source>
</evidence>
<keyword evidence="2" id="KW-0732">Signal</keyword>
<feature type="transmembrane region" description="Helical" evidence="1">
    <location>
        <begin position="426"/>
        <end position="446"/>
    </location>
</feature>
<evidence type="ECO:0008006" key="5">
    <source>
        <dbReference type="Google" id="ProtNLM"/>
    </source>
</evidence>
<keyword evidence="1" id="KW-0812">Transmembrane</keyword>
<dbReference type="Pfam" id="PF13584">
    <property type="entry name" value="BatD"/>
    <property type="match status" value="1"/>
</dbReference>
<dbReference type="PANTHER" id="PTHR40940:SF1">
    <property type="entry name" value="PROTEIN BATD"/>
    <property type="match status" value="1"/>
</dbReference>
<evidence type="ECO:0000256" key="1">
    <source>
        <dbReference type="SAM" id="Phobius"/>
    </source>
</evidence>
<dbReference type="HOGENOM" id="CLU_031701_0_0_6"/>
<keyword evidence="1" id="KW-1133">Transmembrane helix</keyword>
<keyword evidence="4" id="KW-1185">Reference proteome</keyword>
<dbReference type="KEGG" id="gps:C427_1891"/>
<evidence type="ECO:0000313" key="3">
    <source>
        <dbReference type="EMBL" id="AGH44000.1"/>
    </source>
</evidence>
<name>K7A4V4_9ALTE</name>
<dbReference type="PATRIC" id="fig|1129794.4.peg.1873"/>
<accession>K7A4V4</accession>
<dbReference type="OrthoDB" id="5293418at2"/>
<protein>
    <recommendedName>
        <fullName evidence="5">BatD protein</fullName>
    </recommendedName>
</protein>
<evidence type="ECO:0000313" key="4">
    <source>
        <dbReference type="Proteomes" id="UP000011864"/>
    </source>
</evidence>
<sequence length="572" mass="64200">MNMSKMPKLIVYLGLFILTSMAHAQSIEVSASVDKNPVMVDESFILSVIANGEVDKGAFDSSFLMKDFVVGRTSISSQTKMINFDTTRTTTWSTVLIPKNQGRFTIPAFNIDGSMTRQLEVLVVPATASSASSARDLFITTNVDVKEAYLQQQIRYTVKLHLGKDLQRGSLSGPTLENADIRQIGKDKEYNEVVDGRRYRIIERSFAIIAQQSGSFTIEGPLFEGEVIDNSRQSFGFFNRSKAVNRVGPSQSITVLPIPSNYDQHWLPSEFVQLDDEWQGNTSEFVAGEPITRTITLTAIGVVEEQLPEITSRYPNSVKTYPDQAETTTVEKDDTLIAQRKESIAIIPSQAGQLIIPEVRIPWFNTITQKTEFAVLAEKILQILPAITQPTSAIPTSPVIQTPPEIKPQTAMPNDLNNQNINMPQYWIWLTASLLVLWLLTLVFWYKHVMSLKAKTKKPAYSPAKNTQNEQLLWKNLEKALNKNASLETQKYLALWLGNFVQDKQAPLAQSLKVINSQSLNQEVNTFLASRYAKNQSSWESTALHQILCEIRKDGSINQHSKHELSPLYPIS</sequence>
<proteinExistence type="predicted"/>
<dbReference type="EMBL" id="CP003837">
    <property type="protein sequence ID" value="AGH44000.1"/>
    <property type="molecule type" value="Genomic_DNA"/>
</dbReference>
<dbReference type="Proteomes" id="UP000011864">
    <property type="component" value="Chromosome"/>
</dbReference>
<dbReference type="AlphaFoldDB" id="K7A4V4"/>
<keyword evidence="1" id="KW-0472">Membrane</keyword>
<feature type="chain" id="PRO_5003898799" description="BatD protein" evidence="2">
    <location>
        <begin position="25"/>
        <end position="572"/>
    </location>
</feature>
<dbReference type="eggNOG" id="COG0457">
    <property type="taxonomic scope" value="Bacteria"/>
</dbReference>
<reference evidence="3 4" key="1">
    <citation type="journal article" date="2013" name="Genome Announc.">
        <title>Complete Genome Sequence of Glaciecola psychrophila Strain 170T.</title>
        <authorList>
            <person name="Yin J."/>
            <person name="Chen J."/>
            <person name="Liu G."/>
            <person name="Yu Y."/>
            <person name="Song L."/>
            <person name="Wang X."/>
            <person name="Qu X."/>
        </authorList>
    </citation>
    <scope>NUCLEOTIDE SEQUENCE [LARGE SCALE GENOMIC DNA]</scope>
    <source>
        <strain evidence="3 4">170</strain>
    </source>
</reference>
<dbReference type="STRING" id="1129794.C427_1891"/>
<gene>
    <name evidence="3" type="ORF">C427_1891</name>
</gene>